<evidence type="ECO:0000313" key="3">
    <source>
        <dbReference type="Proteomes" id="UP000003250"/>
    </source>
</evidence>
<dbReference type="Proteomes" id="UP000003250">
    <property type="component" value="Unassembled WGS sequence"/>
</dbReference>
<evidence type="ECO:0000256" key="1">
    <source>
        <dbReference type="SAM" id="MobiDB-lite"/>
    </source>
</evidence>
<accession>H0I3P7</accession>
<evidence type="ECO:0000313" key="2">
    <source>
        <dbReference type="EMBL" id="EHK52396.1"/>
    </source>
</evidence>
<sequence>MRVAALSQYIVGTIVFGSVSQQMLGGRNSCEGAAANDKIRRRKREGGKIGQDNEQDGSAESKAGRSGIQPGRTGKKSRRGETCGSCEAGKSSCQTSYGRSEKRSRKTVGCQGLEARRIEAGNEDYGQARSKICNSQAGREGRVHEISREARRIQAAGRQSRGVQAGWQNFREACIDQVNIGQAGCKGCRKTHGKGSDLQGFWEGGGKAGRQGQIEARNAEGDVRPAYRRRQALA</sequence>
<feature type="region of interest" description="Disordered" evidence="1">
    <location>
        <begin position="199"/>
        <end position="234"/>
    </location>
</feature>
<dbReference type="RefSeq" id="WP_008840654.1">
    <property type="nucleotide sequence ID" value="NZ_AHAM01000333.1"/>
</dbReference>
<feature type="region of interest" description="Disordered" evidence="1">
    <location>
        <begin position="26"/>
        <end position="98"/>
    </location>
</feature>
<dbReference type="AlphaFoldDB" id="H0I3P7"/>
<name>H0I3P7_9HYPH</name>
<dbReference type="EMBL" id="AHAM01000333">
    <property type="protein sequence ID" value="EHK52396.1"/>
    <property type="molecule type" value="Genomic_DNA"/>
</dbReference>
<keyword evidence="3" id="KW-1185">Reference proteome</keyword>
<organism evidence="2 3">
    <name type="scientific">Mesorhizobium alhagi CCNWXJ12-2</name>
    <dbReference type="NCBI Taxonomy" id="1107882"/>
    <lineage>
        <taxon>Bacteria</taxon>
        <taxon>Pseudomonadati</taxon>
        <taxon>Pseudomonadota</taxon>
        <taxon>Alphaproteobacteria</taxon>
        <taxon>Hyphomicrobiales</taxon>
        <taxon>Phyllobacteriaceae</taxon>
        <taxon>Allomesorhizobium</taxon>
    </lineage>
</organism>
<protein>
    <submittedName>
        <fullName evidence="2">Uncharacterized protein</fullName>
    </submittedName>
</protein>
<reference evidence="2 3" key="1">
    <citation type="journal article" date="2012" name="J. Bacteriol.">
        <title>Draft Genome Sequence of Mesorhizobium alhagi CCNWXJ12-2T, a Novel Salt-Resistant Species Isolated from the Desert of Northwestern China.</title>
        <authorList>
            <person name="Zhou M."/>
            <person name="Chen W."/>
            <person name="Chen H."/>
            <person name="Wei G."/>
        </authorList>
    </citation>
    <scope>NUCLEOTIDE SEQUENCE [LARGE SCALE GENOMIC DNA]</scope>
    <source>
        <strain evidence="2 3">CCNWXJ12-2</strain>
    </source>
</reference>
<gene>
    <name evidence="2" type="ORF">MAXJ12_35559</name>
</gene>
<proteinExistence type="predicted"/>